<evidence type="ECO:0000313" key="2">
    <source>
        <dbReference type="Proteomes" id="UP000226592"/>
    </source>
</evidence>
<evidence type="ECO:0000313" key="1">
    <source>
        <dbReference type="EMBL" id="MAG22081.1"/>
    </source>
</evidence>
<organism evidence="1 2">
    <name type="scientific">Candidatus Iainarchaeum sp</name>
    <dbReference type="NCBI Taxonomy" id="3101447"/>
    <lineage>
        <taxon>Archaea</taxon>
        <taxon>Candidatus Iainarchaeota</taxon>
        <taxon>Candidatus Iainarchaeia</taxon>
        <taxon>Candidatus Iainarchaeales</taxon>
        <taxon>Candidatus Iainarchaeaceae</taxon>
        <taxon>Candidatus Iainarchaeum</taxon>
    </lineage>
</organism>
<sequence>MRAKILVVLVLLLLALFPAVNVLGAACAGNYATSCGPKASVSCSNYYVFGAGTAYQCSFSA</sequence>
<comment type="caution">
    <text evidence="1">The sequence shown here is derived from an EMBL/GenBank/DDBJ whole genome shotgun (WGS) entry which is preliminary data.</text>
</comment>
<dbReference type="Proteomes" id="UP000226592">
    <property type="component" value="Unassembled WGS sequence"/>
</dbReference>
<protein>
    <submittedName>
        <fullName evidence="1">Uncharacterized protein</fullName>
    </submittedName>
</protein>
<dbReference type="AlphaFoldDB" id="A0A2D6M0Z1"/>
<name>A0A2D6M0Z1_9ARCH</name>
<dbReference type="PROSITE" id="PS51257">
    <property type="entry name" value="PROKAR_LIPOPROTEIN"/>
    <property type="match status" value="1"/>
</dbReference>
<accession>A0A2D6M0Z1</accession>
<proteinExistence type="predicted"/>
<gene>
    <name evidence="1" type="ORF">CL943_02130</name>
</gene>
<reference evidence="2" key="1">
    <citation type="submission" date="2017-09" db="EMBL/GenBank/DDBJ databases">
        <title>The Reconstruction of 2,631 Draft Metagenome-Assembled Genomes from the Global Oceans.</title>
        <authorList>
            <person name="Tully B.J."/>
            <person name="Graham E.D."/>
            <person name="Heidelberg J.F."/>
        </authorList>
    </citation>
    <scope>NUCLEOTIDE SEQUENCE [LARGE SCALE GENOMIC DNA]</scope>
</reference>
<dbReference type="EMBL" id="NZBU01000007">
    <property type="protein sequence ID" value="MAG22081.1"/>
    <property type="molecule type" value="Genomic_DNA"/>
</dbReference>